<evidence type="ECO:0000256" key="1">
    <source>
        <dbReference type="SAM" id="MobiDB-lite"/>
    </source>
</evidence>
<sequence>MFVSHSSDTSRLSGDHTPARVSGAEPPGPPGSRTGSSATIDVRGSPGPAGSNHSTGRRWERASSASSVAEPAATRLRPADRFGASSPVPPPIRSRNDSPAPEKASTSAGSASSRASATTGTADAPHPALSRTMSTAGARAAPSSMESGIAAR</sequence>
<name>A0ABQ3F4T9_9ACTN</name>
<evidence type="ECO:0000313" key="3">
    <source>
        <dbReference type="Proteomes" id="UP000642673"/>
    </source>
</evidence>
<comment type="caution">
    <text evidence="2">The sequence shown here is derived from an EMBL/GenBank/DDBJ whole genome shotgun (WGS) entry which is preliminary data.</text>
</comment>
<feature type="compositionally biased region" description="Polar residues" evidence="1">
    <location>
        <begin position="1"/>
        <end position="12"/>
    </location>
</feature>
<protein>
    <submittedName>
        <fullName evidence="2">Uncharacterized protein</fullName>
    </submittedName>
</protein>
<feature type="compositionally biased region" description="Low complexity" evidence="1">
    <location>
        <begin position="62"/>
        <end position="73"/>
    </location>
</feature>
<evidence type="ECO:0000313" key="2">
    <source>
        <dbReference type="EMBL" id="GHB76111.1"/>
    </source>
</evidence>
<proteinExistence type="predicted"/>
<gene>
    <name evidence="2" type="ORF">GCM10010347_53290</name>
</gene>
<dbReference type="EMBL" id="BMVP01000013">
    <property type="protein sequence ID" value="GHB76111.1"/>
    <property type="molecule type" value="Genomic_DNA"/>
</dbReference>
<organism evidence="2 3">
    <name type="scientific">Streptomyces cirratus</name>
    <dbReference type="NCBI Taxonomy" id="68187"/>
    <lineage>
        <taxon>Bacteria</taxon>
        <taxon>Bacillati</taxon>
        <taxon>Actinomycetota</taxon>
        <taxon>Actinomycetes</taxon>
        <taxon>Kitasatosporales</taxon>
        <taxon>Streptomycetaceae</taxon>
        <taxon>Streptomyces</taxon>
    </lineage>
</organism>
<accession>A0ABQ3F4T9</accession>
<feature type="compositionally biased region" description="Low complexity" evidence="1">
    <location>
        <begin position="104"/>
        <end position="122"/>
    </location>
</feature>
<keyword evidence="3" id="KW-1185">Reference proteome</keyword>
<dbReference type="Proteomes" id="UP000642673">
    <property type="component" value="Unassembled WGS sequence"/>
</dbReference>
<feature type="region of interest" description="Disordered" evidence="1">
    <location>
        <begin position="1"/>
        <end position="152"/>
    </location>
</feature>
<reference evidence="3" key="1">
    <citation type="journal article" date="2019" name="Int. J. Syst. Evol. Microbiol.">
        <title>The Global Catalogue of Microorganisms (GCM) 10K type strain sequencing project: providing services to taxonomists for standard genome sequencing and annotation.</title>
        <authorList>
            <consortium name="The Broad Institute Genomics Platform"/>
            <consortium name="The Broad Institute Genome Sequencing Center for Infectious Disease"/>
            <person name="Wu L."/>
            <person name="Ma J."/>
        </authorList>
    </citation>
    <scope>NUCLEOTIDE SEQUENCE [LARGE SCALE GENOMIC DNA]</scope>
    <source>
        <strain evidence="3">JCM 4738</strain>
    </source>
</reference>